<protein>
    <recommendedName>
        <fullName evidence="1">Polysaccharide biosynthesis enzyme WcbI domain-containing protein</fullName>
    </recommendedName>
</protein>
<keyword evidence="3" id="KW-1185">Reference proteome</keyword>
<dbReference type="Pfam" id="PF18588">
    <property type="entry name" value="WcbI"/>
    <property type="match status" value="1"/>
</dbReference>
<organism evidence="2 3">
    <name type="scientific">Lichenicola cladoniae</name>
    <dbReference type="NCBI Taxonomy" id="1484109"/>
    <lineage>
        <taxon>Bacteria</taxon>
        <taxon>Pseudomonadati</taxon>
        <taxon>Pseudomonadota</taxon>
        <taxon>Alphaproteobacteria</taxon>
        <taxon>Acetobacterales</taxon>
        <taxon>Acetobacteraceae</taxon>
        <taxon>Lichenicola</taxon>
    </lineage>
</organism>
<dbReference type="RefSeq" id="WP_171833312.1">
    <property type="nucleotide sequence ID" value="NZ_CP053708.1"/>
</dbReference>
<dbReference type="AlphaFoldDB" id="A0A6M8HSD0"/>
<accession>A0A6M8HSD0</accession>
<proteinExistence type="predicted"/>
<dbReference type="KEGG" id="lck:HN018_14925"/>
<evidence type="ECO:0000259" key="1">
    <source>
        <dbReference type="Pfam" id="PF18588"/>
    </source>
</evidence>
<evidence type="ECO:0000313" key="2">
    <source>
        <dbReference type="EMBL" id="QKE91165.1"/>
    </source>
</evidence>
<evidence type="ECO:0000313" key="3">
    <source>
        <dbReference type="Proteomes" id="UP000500767"/>
    </source>
</evidence>
<feature type="domain" description="Polysaccharide biosynthesis enzyme WcbI" evidence="1">
    <location>
        <begin position="3"/>
        <end position="209"/>
    </location>
</feature>
<gene>
    <name evidence="2" type="ORF">HN018_14925</name>
</gene>
<reference evidence="2 3" key="1">
    <citation type="journal article" date="2014" name="World J. Microbiol. Biotechnol.">
        <title>Biodiversity and physiological characteristics of Antarctic and Arctic lichens-associated bacteria.</title>
        <authorList>
            <person name="Lee Y.M."/>
            <person name="Kim E.H."/>
            <person name="Lee H.K."/>
            <person name="Hong S.G."/>
        </authorList>
    </citation>
    <scope>NUCLEOTIDE SEQUENCE [LARGE SCALE GENOMIC DNA]</scope>
    <source>
        <strain evidence="2 3">PAMC 26569</strain>
    </source>
</reference>
<dbReference type="InterPro" id="IPR041307">
    <property type="entry name" value="WcbI"/>
</dbReference>
<dbReference type="EMBL" id="CP053708">
    <property type="protein sequence ID" value="QKE91165.1"/>
    <property type="molecule type" value="Genomic_DNA"/>
</dbReference>
<name>A0A6M8HSD0_9PROT</name>
<dbReference type="Proteomes" id="UP000500767">
    <property type="component" value="Chromosome"/>
</dbReference>
<sequence>MTLLVYANCQADEMVSFLQRSDPLLDLPDIERVFLGAIHDFVAMHGQAEAEARLRRVTIVWEQVSQASPDERALMRTLVPRTARWLRFPALSCTTLWPFASSDNRPSGDDRYPYSDMLAMRVWREMGGADDRLAGLGDDILFDRYMELSTAKMPDLDRMLELDLQSWKQRDLDADVPIADFLLQRLAQARLFYTVGRASWLPTAEILQGLIELTIADPNGRQRSLKQIQLMGANYTGNDTISMPINPTVAERLGLDWYKPDDVHNWHSYELDFRSFVIRCIRLADQR</sequence>